<evidence type="ECO:0000256" key="2">
    <source>
        <dbReference type="SAM" id="SignalP"/>
    </source>
</evidence>
<keyword evidence="1" id="KW-0472">Membrane</keyword>
<keyword evidence="1" id="KW-0812">Transmembrane</keyword>
<name>A0A0M4BRD4_9BACT</name>
<feature type="signal peptide" evidence="2">
    <location>
        <begin position="1"/>
        <end position="28"/>
    </location>
</feature>
<evidence type="ECO:0000256" key="1">
    <source>
        <dbReference type="SAM" id="Phobius"/>
    </source>
</evidence>
<accession>A0A0M4BRD4</accession>
<dbReference type="AlphaFoldDB" id="A0A0M4BRD4"/>
<dbReference type="InterPro" id="IPR043738">
    <property type="entry name" value="DUF5683"/>
</dbReference>
<proteinExistence type="predicted"/>
<feature type="domain" description="DUF5683" evidence="3">
    <location>
        <begin position="97"/>
        <end position="253"/>
    </location>
</feature>
<reference evidence="4" key="1">
    <citation type="journal article" date="2015" name="Proc. Natl. Acad. Sci. U.S.A.">
        <title>Functional metagenomic discovery of bacterial effectors in the human microbiome and isolation of commendamide, a GPCR G2A/132 agonist.</title>
        <authorList>
            <person name="Cohen L.J."/>
            <person name="Kang H.S."/>
            <person name="Chu J."/>
            <person name="Huang Y.H."/>
            <person name="Gordon E.A."/>
            <person name="Reddy B.V."/>
            <person name="Ternei M.A."/>
            <person name="Craig J.W."/>
            <person name="Brady S.F."/>
        </authorList>
    </citation>
    <scope>NUCLEOTIDE SEQUENCE</scope>
</reference>
<dbReference type="Pfam" id="PF18935">
    <property type="entry name" value="DUF5683"/>
    <property type="match status" value="1"/>
</dbReference>
<keyword evidence="1" id="KW-1133">Transmembrane helix</keyword>
<evidence type="ECO:0000259" key="3">
    <source>
        <dbReference type="Pfam" id="PF18935"/>
    </source>
</evidence>
<evidence type="ECO:0000313" key="4">
    <source>
        <dbReference type="EMBL" id="ALB75962.1"/>
    </source>
</evidence>
<feature type="chain" id="PRO_5005791350" description="DUF5683 domain-containing protein" evidence="2">
    <location>
        <begin position="29"/>
        <end position="253"/>
    </location>
</feature>
<keyword evidence="2" id="KW-0732">Signal</keyword>
<dbReference type="EMBL" id="KT336253">
    <property type="protein sequence ID" value="ALB75962.1"/>
    <property type="molecule type" value="Genomic_DNA"/>
</dbReference>
<sequence>MKRKTSTYKVFTFMLLCLMMAGSLNVHAQKARNRRMGIKADSIIQVKDSLVIDSLRLLEERQKIENMEAPVDTAALVRKNDSIQKAMAAETKPRFIPNSNRAIWLALVIPGGGQIYNRKYWKLPIVYGGFVGCAYALTWNNRMYKDYSQAYLDIMDDDPNTKSYEDFLPHGVSAEGMEDTFKKRKDFYRRYRDLSIFCFIGVYILSVIDAYVDAELSDFDISKDLGLQIQPVIFNDGRSRIPNTIGLQCSFKF</sequence>
<organism evidence="4">
    <name type="scientific">uncultured bacterium 21f12</name>
    <dbReference type="NCBI Taxonomy" id="1701355"/>
    <lineage>
        <taxon>Bacteria</taxon>
        <taxon>environmental samples</taxon>
    </lineage>
</organism>
<protein>
    <recommendedName>
        <fullName evidence="3">DUF5683 domain-containing protein</fullName>
    </recommendedName>
</protein>
<feature type="transmembrane region" description="Helical" evidence="1">
    <location>
        <begin position="194"/>
        <end position="212"/>
    </location>
</feature>